<sequence length="84" mass="9973">MSNLEELTLFLIVKRYDSSYIDGIQLYDQILIHMPRLNKFTFSINTLVHNRYVNITLPSNDDIQRSFIERKYQQVGSYADDNLI</sequence>
<organism evidence="1 2">
    <name type="scientific">Rotaria sordida</name>
    <dbReference type="NCBI Taxonomy" id="392033"/>
    <lineage>
        <taxon>Eukaryota</taxon>
        <taxon>Metazoa</taxon>
        <taxon>Spiralia</taxon>
        <taxon>Gnathifera</taxon>
        <taxon>Rotifera</taxon>
        <taxon>Eurotatoria</taxon>
        <taxon>Bdelloidea</taxon>
        <taxon>Philodinida</taxon>
        <taxon>Philodinidae</taxon>
        <taxon>Rotaria</taxon>
    </lineage>
</organism>
<gene>
    <name evidence="1" type="ORF">JBS370_LOCUS37399</name>
</gene>
<protein>
    <submittedName>
        <fullName evidence="1">Uncharacterized protein</fullName>
    </submittedName>
</protein>
<dbReference type="EMBL" id="CAJOBD010017137">
    <property type="protein sequence ID" value="CAF4220005.1"/>
    <property type="molecule type" value="Genomic_DNA"/>
</dbReference>
<dbReference type="Proteomes" id="UP000663836">
    <property type="component" value="Unassembled WGS sequence"/>
</dbReference>
<accession>A0A820CTV5</accession>
<comment type="caution">
    <text evidence="1">The sequence shown here is derived from an EMBL/GenBank/DDBJ whole genome shotgun (WGS) entry which is preliminary data.</text>
</comment>
<proteinExistence type="predicted"/>
<reference evidence="1" key="1">
    <citation type="submission" date="2021-02" db="EMBL/GenBank/DDBJ databases">
        <authorList>
            <person name="Nowell W R."/>
        </authorList>
    </citation>
    <scope>NUCLEOTIDE SEQUENCE</scope>
</reference>
<feature type="non-terminal residue" evidence="1">
    <location>
        <position position="84"/>
    </location>
</feature>
<dbReference type="AlphaFoldDB" id="A0A820CTV5"/>
<evidence type="ECO:0000313" key="1">
    <source>
        <dbReference type="EMBL" id="CAF4220005.1"/>
    </source>
</evidence>
<name>A0A820CTV5_9BILA</name>
<evidence type="ECO:0000313" key="2">
    <source>
        <dbReference type="Proteomes" id="UP000663836"/>
    </source>
</evidence>